<dbReference type="FunCoup" id="A0A0H2RUM1">
    <property type="interactions" value="129"/>
</dbReference>
<keyword evidence="7 11" id="KW-0249">Electron transport</keyword>
<dbReference type="PANTHER" id="PTHR12119:SF2">
    <property type="entry name" value="CYTOCHROME B-C1 COMPLEX SUBUNIT 8"/>
    <property type="match status" value="1"/>
</dbReference>
<evidence type="ECO:0000256" key="9">
    <source>
        <dbReference type="ARBA" id="ARBA00023128"/>
    </source>
</evidence>
<evidence type="ECO:0000256" key="6">
    <source>
        <dbReference type="ARBA" id="ARBA00022792"/>
    </source>
</evidence>
<evidence type="ECO:0000256" key="3">
    <source>
        <dbReference type="ARBA" id="ARBA00022448"/>
    </source>
</evidence>
<dbReference type="PANTHER" id="PTHR12119">
    <property type="entry name" value="UBIQUINOL-CYTOCHROME C REDUCTASE COMPLEX UBIQUINONE-BINDING PROTEIN QP-C"/>
    <property type="match status" value="1"/>
</dbReference>
<accession>A0A0H2RUM1</accession>
<proteinExistence type="inferred from homology"/>
<dbReference type="SUPFAM" id="SSF81508">
    <property type="entry name" value="Ubiquinone-binding protein QP-C of cytochrome bc1 complex (Ubiquinol-cytochrome c reductase)"/>
    <property type="match status" value="1"/>
</dbReference>
<reference evidence="12 13" key="1">
    <citation type="submission" date="2015-04" db="EMBL/GenBank/DDBJ databases">
        <title>Complete genome sequence of Schizopora paradoxa KUC8140, a cosmopolitan wood degrader in East Asia.</title>
        <authorList>
            <consortium name="DOE Joint Genome Institute"/>
            <person name="Min B."/>
            <person name="Park H."/>
            <person name="Jang Y."/>
            <person name="Kim J.-J."/>
            <person name="Kim K.H."/>
            <person name="Pangilinan J."/>
            <person name="Lipzen A."/>
            <person name="Riley R."/>
            <person name="Grigoriev I.V."/>
            <person name="Spatafora J.W."/>
            <person name="Choi I.-G."/>
        </authorList>
    </citation>
    <scope>NUCLEOTIDE SEQUENCE [LARGE SCALE GENOMIC DNA]</scope>
    <source>
        <strain evidence="12 13">KUC8140</strain>
    </source>
</reference>
<organism evidence="12 13">
    <name type="scientific">Schizopora paradoxa</name>
    <dbReference type="NCBI Taxonomy" id="27342"/>
    <lineage>
        <taxon>Eukaryota</taxon>
        <taxon>Fungi</taxon>
        <taxon>Dikarya</taxon>
        <taxon>Basidiomycota</taxon>
        <taxon>Agaricomycotina</taxon>
        <taxon>Agaricomycetes</taxon>
        <taxon>Hymenochaetales</taxon>
        <taxon>Schizoporaceae</taxon>
        <taxon>Schizopora</taxon>
    </lineage>
</organism>
<keyword evidence="4 11" id="KW-0679">Respiratory chain</keyword>
<dbReference type="Gene3D" id="1.20.5.210">
    <property type="entry name" value="Cytochrome b-c1 complex subunit 8"/>
    <property type="match status" value="1"/>
</dbReference>
<evidence type="ECO:0000256" key="11">
    <source>
        <dbReference type="RuleBase" id="RU368118"/>
    </source>
</evidence>
<keyword evidence="6 11" id="KW-0999">Mitochondrion inner membrane</keyword>
<dbReference type="AlphaFoldDB" id="A0A0H2RUM1"/>
<keyword evidence="5" id="KW-0812">Transmembrane</keyword>
<dbReference type="STRING" id="27342.A0A0H2RUM1"/>
<keyword evidence="10" id="KW-0472">Membrane</keyword>
<evidence type="ECO:0000256" key="8">
    <source>
        <dbReference type="ARBA" id="ARBA00022989"/>
    </source>
</evidence>
<comment type="similarity">
    <text evidence="2 11">Belongs to the UQCRQ/QCR8 family.</text>
</comment>
<evidence type="ECO:0000256" key="1">
    <source>
        <dbReference type="ARBA" id="ARBA00004434"/>
    </source>
</evidence>
<name>A0A0H2RUM1_9AGAM</name>
<keyword evidence="9 11" id="KW-0496">Mitochondrion</keyword>
<dbReference type="GO" id="GO:0006122">
    <property type="term" value="P:mitochondrial electron transport, ubiquinol to cytochrome c"/>
    <property type="evidence" value="ECO:0007669"/>
    <property type="project" value="UniProtKB-UniRule"/>
</dbReference>
<dbReference type="InterPro" id="IPR004205">
    <property type="entry name" value="Cyt_bc1_su8"/>
</dbReference>
<evidence type="ECO:0000256" key="7">
    <source>
        <dbReference type="ARBA" id="ARBA00022982"/>
    </source>
</evidence>
<evidence type="ECO:0000256" key="10">
    <source>
        <dbReference type="ARBA" id="ARBA00023136"/>
    </source>
</evidence>
<dbReference type="EMBL" id="KQ085928">
    <property type="protein sequence ID" value="KLO15549.1"/>
    <property type="molecule type" value="Genomic_DNA"/>
</dbReference>
<evidence type="ECO:0000256" key="5">
    <source>
        <dbReference type="ARBA" id="ARBA00022692"/>
    </source>
</evidence>
<dbReference type="InterPro" id="IPR036642">
    <property type="entry name" value="Cyt_bc1_su8_sf"/>
</dbReference>
<evidence type="ECO:0000313" key="13">
    <source>
        <dbReference type="Proteomes" id="UP000053477"/>
    </source>
</evidence>
<comment type="subunit">
    <text evidence="11">Component of the ubiquinol-cytochrome c oxidoreductase (cytochrome b-c1 complex, complex III, CIII), a multisubunit enzyme composed of 3 respiratory subunits cytochrome b, cytochrome c1 and Rieske protein, 2 core protein subunits, and additional low-molecular weight protein subunits. The complex exists as an obligatory dimer and forms supercomplexes (SCs) in the inner mitochondrial membrane with cytochrome c oxidase (complex IV, CIV).</text>
</comment>
<dbReference type="GO" id="GO:0005743">
    <property type="term" value="C:mitochondrial inner membrane"/>
    <property type="evidence" value="ECO:0007669"/>
    <property type="project" value="UniProtKB-SubCell"/>
</dbReference>
<evidence type="ECO:0000256" key="4">
    <source>
        <dbReference type="ARBA" id="ARBA00022660"/>
    </source>
</evidence>
<dbReference type="Proteomes" id="UP000053477">
    <property type="component" value="Unassembled WGS sequence"/>
</dbReference>
<dbReference type="Pfam" id="PF02939">
    <property type="entry name" value="UcrQ"/>
    <property type="match status" value="1"/>
</dbReference>
<dbReference type="OrthoDB" id="6683853at2759"/>
<comment type="subcellular location">
    <subcellularLocation>
        <location evidence="1 11">Mitochondrion inner membrane</location>
        <topology evidence="1 11">Single-pass membrane protein</topology>
    </subcellularLocation>
</comment>
<sequence>MRPTQVRMLSEMPNGKHYMGWWGDMGSLPQKGIIQYSPSPYRQRAMAHWFSNYLFNGFRRVATHLPFVVPPFAIGYGIYAYAKSFDAYQSSKAGHIAAMEKGGGHH</sequence>
<evidence type="ECO:0000313" key="12">
    <source>
        <dbReference type="EMBL" id="KLO15549.1"/>
    </source>
</evidence>
<dbReference type="InParanoid" id="A0A0H2RUM1"/>
<comment type="function">
    <text evidence="11">Component of the ubiquinol-cytochrome c oxidoreductase, a multisubunit transmembrane complex that is part of the mitochondrial electron transport chain which drives oxidative phosphorylation. The complex plays an important role in the uptake of multiple carbon sources present in different host niches.</text>
</comment>
<keyword evidence="8" id="KW-1133">Transmembrane helix</keyword>
<keyword evidence="3 11" id="KW-0813">Transport</keyword>
<evidence type="ECO:0000256" key="2">
    <source>
        <dbReference type="ARBA" id="ARBA00007668"/>
    </source>
</evidence>
<keyword evidence="13" id="KW-1185">Reference proteome</keyword>
<protein>
    <recommendedName>
        <fullName evidence="11">Cytochrome b-c1 complex subunit 8</fullName>
    </recommendedName>
    <alternativeName>
        <fullName evidence="11">Complex III subunit 8</fullName>
    </alternativeName>
</protein>
<dbReference type="FunFam" id="1.20.5.210:FF:000001">
    <property type="entry name" value="Cytochrome b-c1 complex subunit 8"/>
    <property type="match status" value="1"/>
</dbReference>
<dbReference type="GO" id="GO:0045275">
    <property type="term" value="C:respiratory chain complex III"/>
    <property type="evidence" value="ECO:0007669"/>
    <property type="project" value="UniProtKB-UniRule"/>
</dbReference>
<gene>
    <name evidence="12" type="ORF">SCHPADRAFT_871032</name>
</gene>